<evidence type="ECO:0000313" key="7">
    <source>
        <dbReference type="EMBL" id="GGH41298.1"/>
    </source>
</evidence>
<dbReference type="Pfam" id="PF01048">
    <property type="entry name" value="PNP_UDP_1"/>
    <property type="match status" value="1"/>
</dbReference>
<reference evidence="7" key="2">
    <citation type="submission" date="2020-09" db="EMBL/GenBank/DDBJ databases">
        <authorList>
            <person name="Sun Q."/>
            <person name="Zhou Y."/>
        </authorList>
    </citation>
    <scope>NUCLEOTIDE SEQUENCE</scope>
    <source>
        <strain evidence="7">CGMCC 1.15794</strain>
    </source>
</reference>
<evidence type="ECO:0000256" key="2">
    <source>
        <dbReference type="ARBA" id="ARBA00011974"/>
    </source>
</evidence>
<dbReference type="GO" id="GO:0005829">
    <property type="term" value="C:cytosol"/>
    <property type="evidence" value="ECO:0007669"/>
    <property type="project" value="TreeGrafter"/>
</dbReference>
<dbReference type="Gene3D" id="3.40.50.1580">
    <property type="entry name" value="Nucleoside phosphorylase domain"/>
    <property type="match status" value="1"/>
</dbReference>
<accession>A0A917MNG6</accession>
<dbReference type="GO" id="GO:0008782">
    <property type="term" value="F:adenosylhomocysteine nucleosidase activity"/>
    <property type="evidence" value="ECO:0007669"/>
    <property type="project" value="UniProtKB-EC"/>
</dbReference>
<dbReference type="AlphaFoldDB" id="A0A917MNG6"/>
<evidence type="ECO:0000259" key="6">
    <source>
        <dbReference type="Pfam" id="PF01048"/>
    </source>
</evidence>
<dbReference type="EC" id="3.2.2.9" evidence="2"/>
<evidence type="ECO:0000256" key="1">
    <source>
        <dbReference type="ARBA" id="ARBA00004945"/>
    </source>
</evidence>
<keyword evidence="4" id="KW-0378">Hydrolase</keyword>
<organism evidence="7 8">
    <name type="scientific">Microbacterium album</name>
    <dbReference type="NCBI Taxonomy" id="2053191"/>
    <lineage>
        <taxon>Bacteria</taxon>
        <taxon>Bacillati</taxon>
        <taxon>Actinomycetota</taxon>
        <taxon>Actinomycetes</taxon>
        <taxon>Micrococcales</taxon>
        <taxon>Microbacteriaceae</taxon>
        <taxon>Microbacterium</taxon>
    </lineage>
</organism>
<keyword evidence="5" id="KW-0486">Methionine biosynthesis</keyword>
<dbReference type="InterPro" id="IPR000845">
    <property type="entry name" value="Nucleoside_phosphorylase_d"/>
</dbReference>
<gene>
    <name evidence="7" type="ORF">GCM10010921_13780</name>
</gene>
<keyword evidence="8" id="KW-1185">Reference proteome</keyword>
<protein>
    <recommendedName>
        <fullName evidence="2">adenosylhomocysteine nucleosidase</fullName>
        <ecNumber evidence="2">3.2.2.9</ecNumber>
    </recommendedName>
</protein>
<comment type="caution">
    <text evidence="7">The sequence shown here is derived from an EMBL/GenBank/DDBJ whole genome shotgun (WGS) entry which is preliminary data.</text>
</comment>
<sequence length="221" mass="22585">MTVVIQVAMAEEAEPFLAAAEEVSEPVGIGRSEHRGIVVSGRTHVLVRSGIGMVNAADAAVGAIHRYGAGVRLISAGSAGGLARGIAVGDVVVSDALVNVAADVRPFGYALGQVPGMPERFDIDASLRGAFLAGPGVREGAIGSGEAFVTAALAERLREDFPDLLAVDMESAAIAQVAYNHGVPFVSVRAVSDLCAPDGSEFLTHIDDAAERSARVVLAAL</sequence>
<dbReference type="GO" id="GO:0019284">
    <property type="term" value="P:L-methionine salvage from S-adenosylmethionine"/>
    <property type="evidence" value="ECO:0007669"/>
    <property type="project" value="TreeGrafter"/>
</dbReference>
<dbReference type="InterPro" id="IPR010049">
    <property type="entry name" value="MTA_SAH_Nsdase"/>
</dbReference>
<evidence type="ECO:0000256" key="3">
    <source>
        <dbReference type="ARBA" id="ARBA00022605"/>
    </source>
</evidence>
<dbReference type="NCBIfam" id="TIGR01704">
    <property type="entry name" value="MTA_SAH-Nsdase"/>
    <property type="match status" value="1"/>
</dbReference>
<dbReference type="PANTHER" id="PTHR46832:SF1">
    <property type="entry name" value="5'-METHYLTHIOADENOSINE_S-ADENOSYLHOMOCYSTEINE NUCLEOSIDASE"/>
    <property type="match status" value="1"/>
</dbReference>
<dbReference type="GO" id="GO:0019509">
    <property type="term" value="P:L-methionine salvage from methylthioadenosine"/>
    <property type="evidence" value="ECO:0007669"/>
    <property type="project" value="InterPro"/>
</dbReference>
<dbReference type="PANTHER" id="PTHR46832">
    <property type="entry name" value="5'-METHYLTHIOADENOSINE/S-ADENOSYLHOMOCYSTEINE NUCLEOSIDASE"/>
    <property type="match status" value="1"/>
</dbReference>
<dbReference type="SUPFAM" id="SSF53167">
    <property type="entry name" value="Purine and uridine phosphorylases"/>
    <property type="match status" value="1"/>
</dbReference>
<evidence type="ECO:0000256" key="4">
    <source>
        <dbReference type="ARBA" id="ARBA00022801"/>
    </source>
</evidence>
<dbReference type="GO" id="GO:0008930">
    <property type="term" value="F:methylthioadenosine nucleosidase activity"/>
    <property type="evidence" value="ECO:0007669"/>
    <property type="project" value="InterPro"/>
</dbReference>
<proteinExistence type="predicted"/>
<name>A0A917MNG6_9MICO</name>
<dbReference type="InterPro" id="IPR035994">
    <property type="entry name" value="Nucleoside_phosphorylase_sf"/>
</dbReference>
<dbReference type="CDD" id="cd09008">
    <property type="entry name" value="MTAN"/>
    <property type="match status" value="1"/>
</dbReference>
<dbReference type="GO" id="GO:0009164">
    <property type="term" value="P:nucleoside catabolic process"/>
    <property type="evidence" value="ECO:0007669"/>
    <property type="project" value="InterPro"/>
</dbReference>
<keyword evidence="3" id="KW-0028">Amino-acid biosynthesis</keyword>
<reference evidence="7" key="1">
    <citation type="journal article" date="2014" name="Int. J. Syst. Evol. Microbiol.">
        <title>Complete genome sequence of Corynebacterium casei LMG S-19264T (=DSM 44701T), isolated from a smear-ripened cheese.</title>
        <authorList>
            <consortium name="US DOE Joint Genome Institute (JGI-PGF)"/>
            <person name="Walter F."/>
            <person name="Albersmeier A."/>
            <person name="Kalinowski J."/>
            <person name="Ruckert C."/>
        </authorList>
    </citation>
    <scope>NUCLEOTIDE SEQUENCE</scope>
    <source>
        <strain evidence="7">CGMCC 1.15794</strain>
    </source>
</reference>
<feature type="domain" description="Nucleoside phosphorylase" evidence="6">
    <location>
        <begin position="2"/>
        <end position="221"/>
    </location>
</feature>
<evidence type="ECO:0000313" key="8">
    <source>
        <dbReference type="Proteomes" id="UP000657592"/>
    </source>
</evidence>
<dbReference type="EMBL" id="BMJY01000004">
    <property type="protein sequence ID" value="GGH41298.1"/>
    <property type="molecule type" value="Genomic_DNA"/>
</dbReference>
<dbReference type="Proteomes" id="UP000657592">
    <property type="component" value="Unassembled WGS sequence"/>
</dbReference>
<comment type="pathway">
    <text evidence="1">Amino-acid biosynthesis; L-methionine biosynthesis via salvage pathway; S-methyl-5-thio-alpha-D-ribose 1-phosphate from S-methyl-5'-thioadenosine (hydrolase route): step 1/2.</text>
</comment>
<evidence type="ECO:0000256" key="5">
    <source>
        <dbReference type="ARBA" id="ARBA00023167"/>
    </source>
</evidence>
<dbReference type="RefSeq" id="WP_229663127.1">
    <property type="nucleotide sequence ID" value="NZ_BMJY01000004.1"/>
</dbReference>